<comment type="caution">
    <text evidence="1">The sequence shown here is derived from an EMBL/GenBank/DDBJ whole genome shotgun (WGS) entry which is preliminary data.</text>
</comment>
<proteinExistence type="predicted"/>
<reference evidence="1" key="2">
    <citation type="journal article" date="2023" name="Science">
        <title>Genomic signatures of disease resistance in endangered staghorn corals.</title>
        <authorList>
            <person name="Vollmer S.V."/>
            <person name="Selwyn J.D."/>
            <person name="Despard B.A."/>
            <person name="Roesel C.L."/>
        </authorList>
    </citation>
    <scope>NUCLEOTIDE SEQUENCE</scope>
    <source>
        <strain evidence="1">K2</strain>
    </source>
</reference>
<evidence type="ECO:0000313" key="2">
    <source>
        <dbReference type="Proteomes" id="UP001249851"/>
    </source>
</evidence>
<reference evidence="1" key="1">
    <citation type="journal article" date="2023" name="G3 (Bethesda)">
        <title>Whole genome assembly and annotation of the endangered Caribbean coral Acropora cervicornis.</title>
        <authorList>
            <person name="Selwyn J.D."/>
            <person name="Vollmer S.V."/>
        </authorList>
    </citation>
    <scope>NUCLEOTIDE SEQUENCE</scope>
    <source>
        <strain evidence="1">K2</strain>
    </source>
</reference>
<gene>
    <name evidence="1" type="ORF">P5673_009094</name>
</gene>
<accession>A0AAD9QTI1</accession>
<keyword evidence="2" id="KW-1185">Reference proteome</keyword>
<evidence type="ECO:0000313" key="1">
    <source>
        <dbReference type="EMBL" id="KAK2567277.1"/>
    </source>
</evidence>
<dbReference type="AlphaFoldDB" id="A0AAD9QTI1"/>
<protein>
    <submittedName>
        <fullName evidence="1">Uncharacterized protein</fullName>
    </submittedName>
</protein>
<dbReference type="EMBL" id="JARQWQ010000015">
    <property type="protein sequence ID" value="KAK2567277.1"/>
    <property type="molecule type" value="Genomic_DNA"/>
</dbReference>
<dbReference type="Proteomes" id="UP001249851">
    <property type="component" value="Unassembled WGS sequence"/>
</dbReference>
<organism evidence="1 2">
    <name type="scientific">Acropora cervicornis</name>
    <name type="common">Staghorn coral</name>
    <dbReference type="NCBI Taxonomy" id="6130"/>
    <lineage>
        <taxon>Eukaryota</taxon>
        <taxon>Metazoa</taxon>
        <taxon>Cnidaria</taxon>
        <taxon>Anthozoa</taxon>
        <taxon>Hexacorallia</taxon>
        <taxon>Scleractinia</taxon>
        <taxon>Astrocoeniina</taxon>
        <taxon>Acroporidae</taxon>
        <taxon>Acropora</taxon>
    </lineage>
</organism>
<name>A0AAD9QTI1_ACRCE</name>
<sequence>MSKNAVTLMENIGTVTVKGRNAISERVREIITVPQFSKVPIPPRFLRTTISRTKNNIAMRPAKAAPPIRSGDDVDIHTLVTRTALTQVTVHQRNTSPLNARIGIAVCQNPTAVDISESFCAIADISALCIEVHTRSVVLARLRRTIIRNILAVSTVKSKCACTSVITDSVPVVGVTRCSIEARHAVARIKDGTVISFVFRGAIAMVFIER</sequence>